<evidence type="ECO:0000259" key="1">
    <source>
        <dbReference type="Pfam" id="PF00497"/>
    </source>
</evidence>
<comment type="caution">
    <text evidence="2">The sequence shown here is derived from an EMBL/GenBank/DDBJ whole genome shotgun (WGS) entry which is preliminary data.</text>
</comment>
<dbReference type="Proteomes" id="UP000711178">
    <property type="component" value="Unassembled WGS sequence"/>
</dbReference>
<dbReference type="GeneID" id="89686771"/>
<accession>A0ABS7FB70</accession>
<dbReference type="PANTHER" id="PTHR38834">
    <property type="entry name" value="PERIPLASMIC SUBSTRATE BINDING PROTEIN FAMILY 3"/>
    <property type="match status" value="1"/>
</dbReference>
<dbReference type="PANTHER" id="PTHR38834:SF3">
    <property type="entry name" value="SOLUTE-BINDING PROTEIN FAMILY 3_N-TERMINAL DOMAIN-CONTAINING PROTEIN"/>
    <property type="match status" value="1"/>
</dbReference>
<name>A0ABS7FB70_9NEIS</name>
<dbReference type="InterPro" id="IPR001638">
    <property type="entry name" value="Solute-binding_3/MltF_N"/>
</dbReference>
<evidence type="ECO:0000313" key="3">
    <source>
        <dbReference type="Proteomes" id="UP000711178"/>
    </source>
</evidence>
<keyword evidence="3" id="KW-1185">Reference proteome</keyword>
<dbReference type="EMBL" id="JAHDTB010000004">
    <property type="protein sequence ID" value="MBW8287324.1"/>
    <property type="molecule type" value="Genomic_DNA"/>
</dbReference>
<dbReference type="SUPFAM" id="SSF53850">
    <property type="entry name" value="Periplasmic binding protein-like II"/>
    <property type="match status" value="1"/>
</dbReference>
<dbReference type="RefSeq" id="WP_053006638.1">
    <property type="nucleotide sequence ID" value="NZ_CP142381.1"/>
</dbReference>
<protein>
    <submittedName>
        <fullName evidence="2">Transporter substrate-binding domain-containing protein</fullName>
    </submittedName>
</protein>
<organism evidence="2 3">
    <name type="scientific">Chromobacterium subtsugae</name>
    <dbReference type="NCBI Taxonomy" id="251747"/>
    <lineage>
        <taxon>Bacteria</taxon>
        <taxon>Pseudomonadati</taxon>
        <taxon>Pseudomonadota</taxon>
        <taxon>Betaproteobacteria</taxon>
        <taxon>Neisseriales</taxon>
        <taxon>Chromobacteriaceae</taxon>
        <taxon>Chromobacterium</taxon>
    </lineage>
</organism>
<reference evidence="2 3" key="1">
    <citation type="submission" date="2021-05" db="EMBL/GenBank/DDBJ databases">
        <title>Draft Whole Genome Sequencing Of Biosensor Chromobacterium violaceum Strain CV026 Reveals A Regulatory RNA In Chromobacterium violaceum Phenotype Regulatory Network.</title>
        <authorList>
            <person name="Hong K.W."/>
            <person name="Chan K.G."/>
            <person name="Chang C.-Y."/>
        </authorList>
    </citation>
    <scope>NUCLEOTIDE SEQUENCE [LARGE SCALE GENOMIC DNA]</scope>
    <source>
        <strain evidence="2 3">ATCC 31532</strain>
    </source>
</reference>
<proteinExistence type="predicted"/>
<gene>
    <name evidence="2" type="ORF">KIF53_06745</name>
</gene>
<sequence length="233" mass="25542">MRWMGLLLFGLLAGAPRAETLQVLTTQIPGVIALAADGVTMEGTGIDLMREVGRRAGVDFRFAAYPQARARLLVEQQVDACSPMARLPELGERYKWTATLLPMRLVLLARDGDARRLRSLDEARGLRIGAMRGTMAAARLRARGLAPEESADYFGGLEKLQLGRLDLWAMLDVGVASLARRLGMPQPRVALVLDTLDVALACNRKLDDAVLARLDRAIASMHQDGSINHFDLR</sequence>
<dbReference type="Pfam" id="PF00497">
    <property type="entry name" value="SBP_bac_3"/>
    <property type="match status" value="1"/>
</dbReference>
<evidence type="ECO:0000313" key="2">
    <source>
        <dbReference type="EMBL" id="MBW8287324.1"/>
    </source>
</evidence>
<dbReference type="Gene3D" id="3.40.190.10">
    <property type="entry name" value="Periplasmic binding protein-like II"/>
    <property type="match status" value="2"/>
</dbReference>
<feature type="domain" description="Solute-binding protein family 3/N-terminal" evidence="1">
    <location>
        <begin position="36"/>
        <end position="229"/>
    </location>
</feature>